<dbReference type="Pfam" id="PF00072">
    <property type="entry name" value="Response_reg"/>
    <property type="match status" value="1"/>
</dbReference>
<evidence type="ECO:0000256" key="7">
    <source>
        <dbReference type="PROSITE-ProRule" id="PRU01091"/>
    </source>
</evidence>
<dbReference type="SUPFAM" id="SSF52172">
    <property type="entry name" value="CheY-like"/>
    <property type="match status" value="1"/>
</dbReference>
<evidence type="ECO:0000259" key="8">
    <source>
        <dbReference type="PROSITE" id="PS50110"/>
    </source>
</evidence>
<evidence type="ECO:0000256" key="2">
    <source>
        <dbReference type="ARBA" id="ARBA00023012"/>
    </source>
</evidence>
<dbReference type="GO" id="GO:0005829">
    <property type="term" value="C:cytosol"/>
    <property type="evidence" value="ECO:0007669"/>
    <property type="project" value="TreeGrafter"/>
</dbReference>
<dbReference type="InterPro" id="IPR036388">
    <property type="entry name" value="WH-like_DNA-bd_sf"/>
</dbReference>
<dbReference type="Proteomes" id="UP000503264">
    <property type="component" value="Chromosome"/>
</dbReference>
<dbReference type="Gene3D" id="3.40.50.2300">
    <property type="match status" value="1"/>
</dbReference>
<dbReference type="Gene3D" id="1.10.10.10">
    <property type="entry name" value="Winged helix-like DNA-binding domain superfamily/Winged helix DNA-binding domain"/>
    <property type="match status" value="1"/>
</dbReference>
<keyword evidence="4 7" id="KW-0238">DNA-binding</keyword>
<dbReference type="PANTHER" id="PTHR48111:SF21">
    <property type="entry name" value="DNA-BINDING DUAL MASTER TRANSCRIPTIONAL REGULATOR RPAA"/>
    <property type="match status" value="1"/>
</dbReference>
<dbReference type="PANTHER" id="PTHR48111">
    <property type="entry name" value="REGULATOR OF RPOS"/>
    <property type="match status" value="1"/>
</dbReference>
<evidence type="ECO:0000256" key="1">
    <source>
        <dbReference type="ARBA" id="ARBA00022553"/>
    </source>
</evidence>
<dbReference type="InterPro" id="IPR016032">
    <property type="entry name" value="Sig_transdc_resp-reg_C-effctor"/>
</dbReference>
<feature type="domain" description="OmpR/PhoB-type" evidence="9">
    <location>
        <begin position="125"/>
        <end position="219"/>
    </location>
</feature>
<keyword evidence="3" id="KW-0805">Transcription regulation</keyword>
<keyword evidence="2" id="KW-0902">Two-component regulatory system</keyword>
<gene>
    <name evidence="10" type="ORF">CMUC_0967</name>
</gene>
<dbReference type="SUPFAM" id="SSF46894">
    <property type="entry name" value="C-terminal effector domain of the bipartite response regulators"/>
    <property type="match status" value="1"/>
</dbReference>
<evidence type="ECO:0000313" key="11">
    <source>
        <dbReference type="Proteomes" id="UP000503264"/>
    </source>
</evidence>
<dbReference type="CDD" id="cd00383">
    <property type="entry name" value="trans_reg_C"/>
    <property type="match status" value="1"/>
</dbReference>
<dbReference type="PROSITE" id="PS50110">
    <property type="entry name" value="RESPONSE_REGULATORY"/>
    <property type="match status" value="1"/>
</dbReference>
<dbReference type="GO" id="GO:0000976">
    <property type="term" value="F:transcription cis-regulatory region binding"/>
    <property type="evidence" value="ECO:0007669"/>
    <property type="project" value="TreeGrafter"/>
</dbReference>
<evidence type="ECO:0000256" key="6">
    <source>
        <dbReference type="PROSITE-ProRule" id="PRU00169"/>
    </source>
</evidence>
<evidence type="ECO:0000256" key="3">
    <source>
        <dbReference type="ARBA" id="ARBA00023015"/>
    </source>
</evidence>
<keyword evidence="1 6" id="KW-0597">Phosphoprotein</keyword>
<protein>
    <submittedName>
        <fullName evidence="10">Two-component system response regulator</fullName>
    </submittedName>
</protein>
<keyword evidence="5" id="KW-0804">Transcription</keyword>
<dbReference type="SMART" id="SM00448">
    <property type="entry name" value="REC"/>
    <property type="match status" value="1"/>
</dbReference>
<feature type="domain" description="Response regulatory" evidence="8">
    <location>
        <begin position="2"/>
        <end position="116"/>
    </location>
</feature>
<evidence type="ECO:0000313" key="10">
    <source>
        <dbReference type="EMBL" id="QCD44756.1"/>
    </source>
</evidence>
<dbReference type="InterPro" id="IPR039420">
    <property type="entry name" value="WalR-like"/>
</dbReference>
<dbReference type="InterPro" id="IPR001867">
    <property type="entry name" value="OmpR/PhoB-type_DNA-bd"/>
</dbReference>
<dbReference type="RefSeq" id="WP_034967998.1">
    <property type="nucleotide sequence ID" value="NZ_CP012542.1"/>
</dbReference>
<dbReference type="GO" id="GO:0032993">
    <property type="term" value="C:protein-DNA complex"/>
    <property type="evidence" value="ECO:0007669"/>
    <property type="project" value="TreeGrafter"/>
</dbReference>
<accession>A0A6G5QGX7</accession>
<organism evidence="10 11">
    <name type="scientific">Campylobacter mucosalis CCUG 21559</name>
    <dbReference type="NCBI Taxonomy" id="1032067"/>
    <lineage>
        <taxon>Bacteria</taxon>
        <taxon>Pseudomonadati</taxon>
        <taxon>Campylobacterota</taxon>
        <taxon>Epsilonproteobacteria</taxon>
        <taxon>Campylobacterales</taxon>
        <taxon>Campylobacteraceae</taxon>
        <taxon>Campylobacter</taxon>
    </lineage>
</organism>
<dbReference type="EMBL" id="CP012542">
    <property type="protein sequence ID" value="QCD44756.1"/>
    <property type="molecule type" value="Genomic_DNA"/>
</dbReference>
<dbReference type="SMART" id="SM00862">
    <property type="entry name" value="Trans_reg_C"/>
    <property type="match status" value="1"/>
</dbReference>
<dbReference type="Pfam" id="PF00486">
    <property type="entry name" value="Trans_reg_C"/>
    <property type="match status" value="1"/>
</dbReference>
<dbReference type="InterPro" id="IPR001789">
    <property type="entry name" value="Sig_transdc_resp-reg_receiver"/>
</dbReference>
<dbReference type="GO" id="GO:0006355">
    <property type="term" value="P:regulation of DNA-templated transcription"/>
    <property type="evidence" value="ECO:0007669"/>
    <property type="project" value="InterPro"/>
</dbReference>
<evidence type="ECO:0000256" key="5">
    <source>
        <dbReference type="ARBA" id="ARBA00023163"/>
    </source>
</evidence>
<dbReference type="InterPro" id="IPR011006">
    <property type="entry name" value="CheY-like_superfamily"/>
</dbReference>
<evidence type="ECO:0000259" key="9">
    <source>
        <dbReference type="PROSITE" id="PS51755"/>
    </source>
</evidence>
<feature type="DNA-binding region" description="OmpR/PhoB-type" evidence="7">
    <location>
        <begin position="125"/>
        <end position="219"/>
    </location>
</feature>
<dbReference type="GO" id="GO:0000156">
    <property type="term" value="F:phosphorelay response regulator activity"/>
    <property type="evidence" value="ECO:0007669"/>
    <property type="project" value="TreeGrafter"/>
</dbReference>
<proteinExistence type="predicted"/>
<reference evidence="10 11" key="1">
    <citation type="submission" date="2016-07" db="EMBL/GenBank/DDBJ databases">
        <title>Comparative genomics of the Campylobacter concisus group.</title>
        <authorList>
            <person name="Miller W.G."/>
            <person name="Yee E."/>
            <person name="Chapman M.H."/>
            <person name="Huynh S."/>
            <person name="Bono J.L."/>
            <person name="On S.L.W."/>
            <person name="StLeger J."/>
            <person name="Foster G."/>
            <person name="Parker C.T."/>
        </authorList>
    </citation>
    <scope>NUCLEOTIDE SEQUENCE [LARGE SCALE GENOMIC DNA]</scope>
    <source>
        <strain evidence="10 11">CCUG 21559</strain>
    </source>
</reference>
<dbReference type="PROSITE" id="PS51755">
    <property type="entry name" value="OMPR_PHOB"/>
    <property type="match status" value="1"/>
</dbReference>
<feature type="modified residue" description="4-aspartylphosphate" evidence="6">
    <location>
        <position position="51"/>
    </location>
</feature>
<keyword evidence="11" id="KW-1185">Reference proteome</keyword>
<sequence length="221" mass="25574">MKILLLEDDLEYQESVSEYLTSLGYEVECASDGSSACDKIANGFYHLFILDVKVPNVNGFEVIKFIKNIGLEAPIMMMTSLVDINDMAIGYELGCNEYLKKPFELAELKFRVSELMRKYYNLDDKNVIKLSQDYEFNATRRTLQINGRVINLSAKELELVEYLALNIGKFISVAELKEKIWENKDINEADIRMHVLKIRQKTSNEFIVSRRHFGYKVDAKD</sequence>
<evidence type="ECO:0000256" key="4">
    <source>
        <dbReference type="ARBA" id="ARBA00023125"/>
    </source>
</evidence>
<name>A0A6G5QGX7_9BACT</name>
<dbReference type="AlphaFoldDB" id="A0A6G5QGX7"/>